<dbReference type="EMBL" id="JBHSPA010000014">
    <property type="protein sequence ID" value="MFC5824349.1"/>
    <property type="molecule type" value="Genomic_DNA"/>
</dbReference>
<proteinExistence type="predicted"/>
<keyword evidence="4" id="KW-1185">Reference proteome</keyword>
<gene>
    <name evidence="3" type="ORF">ACFPZ3_10865</name>
</gene>
<organism evidence="3 4">
    <name type="scientific">Nonomuraea insulae</name>
    <dbReference type="NCBI Taxonomy" id="1616787"/>
    <lineage>
        <taxon>Bacteria</taxon>
        <taxon>Bacillati</taxon>
        <taxon>Actinomycetota</taxon>
        <taxon>Actinomycetes</taxon>
        <taxon>Streptosporangiales</taxon>
        <taxon>Streptosporangiaceae</taxon>
        <taxon>Nonomuraea</taxon>
    </lineage>
</organism>
<evidence type="ECO:0000313" key="4">
    <source>
        <dbReference type="Proteomes" id="UP001596058"/>
    </source>
</evidence>
<name>A0ABW1CF68_9ACTN</name>
<dbReference type="SUPFAM" id="SSF117892">
    <property type="entry name" value="Band 7/SPFH domain"/>
    <property type="match status" value="1"/>
</dbReference>
<dbReference type="PANTHER" id="PTHR43446:SF1">
    <property type="entry name" value="BAND 7 DOMAIN-CONTAINING PROTEIN"/>
    <property type="match status" value="1"/>
</dbReference>
<dbReference type="PANTHER" id="PTHR43446">
    <property type="entry name" value="MEMBRANE PROTEIN-RELATED"/>
    <property type="match status" value="1"/>
</dbReference>
<evidence type="ECO:0000313" key="3">
    <source>
        <dbReference type="EMBL" id="MFC5824349.1"/>
    </source>
</evidence>
<protein>
    <submittedName>
        <fullName evidence="3">SPFH domain-containing protein</fullName>
    </submittedName>
</protein>
<dbReference type="Pfam" id="PF01145">
    <property type="entry name" value="Band_7"/>
    <property type="match status" value="1"/>
</dbReference>
<comment type="caution">
    <text evidence="3">The sequence shown here is derived from an EMBL/GenBank/DDBJ whole genome shotgun (WGS) entry which is preliminary data.</text>
</comment>
<keyword evidence="1" id="KW-0812">Transmembrane</keyword>
<dbReference type="RefSeq" id="WP_379513874.1">
    <property type="nucleotide sequence ID" value="NZ_JBHSPA010000014.1"/>
</dbReference>
<dbReference type="CDD" id="cd03402">
    <property type="entry name" value="SPFH_like_u2"/>
    <property type="match status" value="1"/>
</dbReference>
<feature type="domain" description="Band 7" evidence="2">
    <location>
        <begin position="84"/>
        <end position="248"/>
    </location>
</feature>
<keyword evidence="1" id="KW-1133">Transmembrane helix</keyword>
<evidence type="ECO:0000259" key="2">
    <source>
        <dbReference type="SMART" id="SM00244"/>
    </source>
</evidence>
<keyword evidence="1" id="KW-0472">Membrane</keyword>
<reference evidence="4" key="1">
    <citation type="journal article" date="2019" name="Int. J. Syst. Evol. Microbiol.">
        <title>The Global Catalogue of Microorganisms (GCM) 10K type strain sequencing project: providing services to taxonomists for standard genome sequencing and annotation.</title>
        <authorList>
            <consortium name="The Broad Institute Genomics Platform"/>
            <consortium name="The Broad Institute Genome Sequencing Center for Infectious Disease"/>
            <person name="Wu L."/>
            <person name="Ma J."/>
        </authorList>
    </citation>
    <scope>NUCLEOTIDE SEQUENCE [LARGE SCALE GENOMIC DNA]</scope>
    <source>
        <strain evidence="4">CCUG 53903</strain>
    </source>
</reference>
<dbReference type="SMART" id="SM00244">
    <property type="entry name" value="PHB"/>
    <property type="match status" value="1"/>
</dbReference>
<dbReference type="InterPro" id="IPR001107">
    <property type="entry name" value="Band_7"/>
</dbReference>
<feature type="transmembrane region" description="Helical" evidence="1">
    <location>
        <begin position="64"/>
        <end position="86"/>
    </location>
</feature>
<sequence>MANTSGGVALEGTVVDMPAPHTSERPMRAANGFMMLGVATALTLIGAGLLATGIVMLASGAGQGGFWLVIASVLMIIIGSYTYFGLTAVAPGEARVVQLLGRYVGTLRTPGFQWVNPITERRRVSTRIRNHETDVTKVNDADGNPIQIATVVVWQVQDTAQAVFEVDDFLEFVAIQAETAVRHIAGIYPYDAHGEPRLSLRDNADEINERLSAEIGIRVASAGVKVIESRIIHLAYAPEIAHAMLRRQQAGAVVAARQRIVEGAVGMVEMALEKLAEHNVVELDEERKAAMVSNLLVVLVGDRDTQPVVNTGTLYQ</sequence>
<dbReference type="Proteomes" id="UP001596058">
    <property type="component" value="Unassembled WGS sequence"/>
</dbReference>
<feature type="transmembrane region" description="Helical" evidence="1">
    <location>
        <begin position="33"/>
        <end position="58"/>
    </location>
</feature>
<dbReference type="InterPro" id="IPR036013">
    <property type="entry name" value="Band_7/SPFH_dom_sf"/>
</dbReference>
<evidence type="ECO:0000256" key="1">
    <source>
        <dbReference type="SAM" id="Phobius"/>
    </source>
</evidence>
<dbReference type="Gene3D" id="3.30.479.30">
    <property type="entry name" value="Band 7 domain"/>
    <property type="match status" value="1"/>
</dbReference>
<accession>A0ABW1CF68</accession>